<feature type="site" description="Interacts with tRNA" evidence="9">
    <location>
        <position position="183"/>
    </location>
</feature>
<evidence type="ECO:0000256" key="10">
    <source>
        <dbReference type="PIRNR" id="PIRNR006621"/>
    </source>
</evidence>
<gene>
    <name evidence="9 12" type="primary">dusA</name>
    <name evidence="12" type="ORF">RM552_16805</name>
</gene>
<keyword evidence="6 9" id="KW-0521">NADP</keyword>
<comment type="catalytic activity">
    <reaction evidence="9">
        <text>5,6-dihydrouridine(20a) in tRNA + NADP(+) = uridine(20a) in tRNA + NADPH + H(+)</text>
        <dbReference type="Rhea" id="RHEA:53344"/>
        <dbReference type="Rhea" id="RHEA-COMP:13535"/>
        <dbReference type="Rhea" id="RHEA-COMP:13536"/>
        <dbReference type="ChEBI" id="CHEBI:15378"/>
        <dbReference type="ChEBI" id="CHEBI:57783"/>
        <dbReference type="ChEBI" id="CHEBI:58349"/>
        <dbReference type="ChEBI" id="CHEBI:65315"/>
        <dbReference type="ChEBI" id="CHEBI:74443"/>
    </reaction>
</comment>
<dbReference type="PIRSF" id="PIRSF006621">
    <property type="entry name" value="Dus"/>
    <property type="match status" value="1"/>
</dbReference>
<feature type="domain" description="DUS-like FMN-binding" evidence="11">
    <location>
        <begin position="13"/>
        <end position="317"/>
    </location>
</feature>
<evidence type="ECO:0000256" key="2">
    <source>
        <dbReference type="ARBA" id="ARBA00022555"/>
    </source>
</evidence>
<dbReference type="InterPro" id="IPR001269">
    <property type="entry name" value="DUS_fam"/>
</dbReference>
<dbReference type="PROSITE" id="PS01136">
    <property type="entry name" value="UPF0034"/>
    <property type="match status" value="1"/>
</dbReference>
<keyword evidence="4 9" id="KW-0288">FMN</keyword>
<evidence type="ECO:0000256" key="9">
    <source>
        <dbReference type="HAMAP-Rule" id="MF_02041"/>
    </source>
</evidence>
<keyword evidence="13" id="KW-1185">Reference proteome</keyword>
<organism evidence="12 13">
    <name type="scientific">Glaciecola petra</name>
    <dbReference type="NCBI Taxonomy" id="3075602"/>
    <lineage>
        <taxon>Bacteria</taxon>
        <taxon>Pseudomonadati</taxon>
        <taxon>Pseudomonadota</taxon>
        <taxon>Gammaproteobacteria</taxon>
        <taxon>Alteromonadales</taxon>
        <taxon>Alteromonadaceae</taxon>
        <taxon>Glaciecola</taxon>
    </lineage>
</organism>
<comment type="similarity">
    <text evidence="10">Belongs to the dus family.</text>
</comment>
<dbReference type="HAMAP" id="MF_02041">
    <property type="entry name" value="DusA_subfam"/>
    <property type="match status" value="1"/>
</dbReference>
<comment type="caution">
    <text evidence="12">The sequence shown here is derived from an EMBL/GenBank/DDBJ whole genome shotgun (WGS) entry which is preliminary data.</text>
</comment>
<dbReference type="InterPro" id="IPR013785">
    <property type="entry name" value="Aldolase_TIM"/>
</dbReference>
<keyword evidence="8 9" id="KW-0560">Oxidoreductase</keyword>
<evidence type="ECO:0000313" key="13">
    <source>
        <dbReference type="Proteomes" id="UP001253545"/>
    </source>
</evidence>
<dbReference type="RefSeq" id="WP_311370045.1">
    <property type="nucleotide sequence ID" value="NZ_JAVRHX010000008.1"/>
</dbReference>
<proteinExistence type="inferred from homology"/>
<dbReference type="Proteomes" id="UP001253545">
    <property type="component" value="Unassembled WGS sequence"/>
</dbReference>
<evidence type="ECO:0000256" key="6">
    <source>
        <dbReference type="ARBA" id="ARBA00022857"/>
    </source>
</evidence>
<dbReference type="NCBIfam" id="NF008774">
    <property type="entry name" value="PRK11815.1"/>
    <property type="match status" value="1"/>
</dbReference>
<dbReference type="CDD" id="cd02801">
    <property type="entry name" value="DUS_like_FMN"/>
    <property type="match status" value="1"/>
</dbReference>
<dbReference type="PANTHER" id="PTHR42907">
    <property type="entry name" value="FMN-LINKED OXIDOREDUCTASES SUPERFAMILY PROTEIN"/>
    <property type="match status" value="1"/>
</dbReference>
<dbReference type="GO" id="GO:0102264">
    <property type="term" value="F:tRNA-dihydrouridine20 synthase activity"/>
    <property type="evidence" value="ECO:0007669"/>
    <property type="project" value="UniProtKB-EC"/>
</dbReference>
<comment type="catalytic activity">
    <reaction evidence="9">
        <text>5,6-dihydrouridine(20a) in tRNA + NAD(+) = uridine(20a) in tRNA + NADH + H(+)</text>
        <dbReference type="Rhea" id="RHEA:53348"/>
        <dbReference type="Rhea" id="RHEA-COMP:13535"/>
        <dbReference type="Rhea" id="RHEA-COMP:13536"/>
        <dbReference type="ChEBI" id="CHEBI:15378"/>
        <dbReference type="ChEBI" id="CHEBI:57540"/>
        <dbReference type="ChEBI" id="CHEBI:57945"/>
        <dbReference type="ChEBI" id="CHEBI:65315"/>
        <dbReference type="ChEBI" id="CHEBI:74443"/>
    </reaction>
</comment>
<feature type="active site" description="Proton donor" evidence="9">
    <location>
        <position position="97"/>
    </location>
</feature>
<reference evidence="12 13" key="1">
    <citation type="submission" date="2023-09" db="EMBL/GenBank/DDBJ databases">
        <authorList>
            <person name="Rey-Velasco X."/>
        </authorList>
    </citation>
    <scope>NUCLEOTIDE SEQUENCE [LARGE SCALE GENOMIC DNA]</scope>
    <source>
        <strain evidence="12 13">P117</strain>
    </source>
</reference>
<comment type="similarity">
    <text evidence="9">Belongs to the Dus family. DusA subfamily.</text>
</comment>
<feature type="binding site" evidence="9">
    <location>
        <begin position="208"/>
        <end position="210"/>
    </location>
    <ligand>
        <name>FMN</name>
        <dbReference type="ChEBI" id="CHEBI:58210"/>
    </ligand>
</feature>
<accession>A0ABU2ZV55</accession>
<dbReference type="InterPro" id="IPR035587">
    <property type="entry name" value="DUS-like_FMN-bd"/>
</dbReference>
<feature type="site" description="Interacts with tRNA; defines subfamily-specific binding signature" evidence="9">
    <location>
        <position position="180"/>
    </location>
</feature>
<feature type="site" description="Interacts with tRNA" evidence="9">
    <location>
        <position position="94"/>
    </location>
</feature>
<feature type="binding site" evidence="9">
    <location>
        <begin position="15"/>
        <end position="17"/>
    </location>
    <ligand>
        <name>FMN</name>
        <dbReference type="ChEBI" id="CHEBI:58210"/>
    </ligand>
</feature>
<feature type="binding site" evidence="9">
    <location>
        <position position="67"/>
    </location>
    <ligand>
        <name>FMN</name>
        <dbReference type="ChEBI" id="CHEBI:58210"/>
    </ligand>
</feature>
<name>A0ABU2ZV55_9ALTE</name>
<dbReference type="EC" id="1.3.1.91" evidence="9"/>
<feature type="binding site" evidence="9">
    <location>
        <position position="136"/>
    </location>
    <ligand>
        <name>FMN</name>
        <dbReference type="ChEBI" id="CHEBI:58210"/>
    </ligand>
</feature>
<comment type="cofactor">
    <cofactor evidence="1 9 10">
        <name>FMN</name>
        <dbReference type="ChEBI" id="CHEBI:58210"/>
    </cofactor>
</comment>
<dbReference type="Gene3D" id="1.20.120.1460">
    <property type="match status" value="1"/>
</dbReference>
<dbReference type="InterPro" id="IPR004653">
    <property type="entry name" value="DusA"/>
</dbReference>
<keyword evidence="2 9" id="KW-0820">tRNA-binding</keyword>
<feature type="site" description="Interacts with tRNA; defines subfamily-specific binding signature" evidence="9">
    <location>
        <position position="300"/>
    </location>
</feature>
<evidence type="ECO:0000256" key="8">
    <source>
        <dbReference type="ARBA" id="ARBA00023002"/>
    </source>
</evidence>
<evidence type="ECO:0000259" key="11">
    <source>
        <dbReference type="Pfam" id="PF01207"/>
    </source>
</evidence>
<dbReference type="NCBIfam" id="TIGR00742">
    <property type="entry name" value="yjbN"/>
    <property type="match status" value="1"/>
</dbReference>
<comment type="catalytic activity">
    <reaction evidence="9">
        <text>5,6-dihydrouridine(20) in tRNA + NAD(+) = uridine(20) in tRNA + NADH + H(+)</text>
        <dbReference type="Rhea" id="RHEA:53340"/>
        <dbReference type="Rhea" id="RHEA-COMP:13533"/>
        <dbReference type="Rhea" id="RHEA-COMP:13534"/>
        <dbReference type="ChEBI" id="CHEBI:15378"/>
        <dbReference type="ChEBI" id="CHEBI:57540"/>
        <dbReference type="ChEBI" id="CHEBI:57945"/>
        <dbReference type="ChEBI" id="CHEBI:65315"/>
        <dbReference type="ChEBI" id="CHEBI:74443"/>
        <dbReference type="EC" id="1.3.1.91"/>
    </reaction>
</comment>
<dbReference type="EMBL" id="JAVRHX010000008">
    <property type="protein sequence ID" value="MDT0596518.1"/>
    <property type="molecule type" value="Genomic_DNA"/>
</dbReference>
<comment type="caution">
    <text evidence="9">Lacks conserved residue(s) required for the propagation of feature annotation.</text>
</comment>
<dbReference type="SUPFAM" id="SSF51395">
    <property type="entry name" value="FMN-linked oxidoreductases"/>
    <property type="match status" value="1"/>
</dbReference>
<evidence type="ECO:0000256" key="4">
    <source>
        <dbReference type="ARBA" id="ARBA00022643"/>
    </source>
</evidence>
<dbReference type="InterPro" id="IPR018517">
    <property type="entry name" value="tRNA_hU_synthase_CS"/>
</dbReference>
<evidence type="ECO:0000256" key="5">
    <source>
        <dbReference type="ARBA" id="ARBA00022694"/>
    </source>
</evidence>
<feature type="binding site" evidence="9">
    <location>
        <position position="168"/>
    </location>
    <ligand>
        <name>FMN</name>
        <dbReference type="ChEBI" id="CHEBI:58210"/>
    </ligand>
</feature>
<keyword evidence="5 9" id="KW-0819">tRNA processing</keyword>
<evidence type="ECO:0000256" key="3">
    <source>
        <dbReference type="ARBA" id="ARBA00022630"/>
    </source>
</evidence>
<comment type="catalytic activity">
    <reaction evidence="9">
        <text>5,6-dihydrouridine(20) in tRNA + NADP(+) = uridine(20) in tRNA + NADPH + H(+)</text>
        <dbReference type="Rhea" id="RHEA:53336"/>
        <dbReference type="Rhea" id="RHEA-COMP:13533"/>
        <dbReference type="Rhea" id="RHEA-COMP:13534"/>
        <dbReference type="ChEBI" id="CHEBI:15378"/>
        <dbReference type="ChEBI" id="CHEBI:57783"/>
        <dbReference type="ChEBI" id="CHEBI:58349"/>
        <dbReference type="ChEBI" id="CHEBI:65315"/>
        <dbReference type="ChEBI" id="CHEBI:74443"/>
        <dbReference type="EC" id="1.3.1.91"/>
    </reaction>
</comment>
<dbReference type="PANTHER" id="PTHR42907:SF1">
    <property type="entry name" value="FMN-LINKED OXIDOREDUCTASES SUPERFAMILY PROTEIN"/>
    <property type="match status" value="1"/>
</dbReference>
<comment type="function">
    <text evidence="9">Catalyzes the synthesis of 5,6-dihydrouridine (D), a modified base found in the D-loop of most tRNAs, via the reduction of the C5-C6 double bond in target uridines. Specifically modifies U20 and U20a in tRNAs.</text>
</comment>
<keyword evidence="3 9" id="KW-0285">Flavoprotein</keyword>
<evidence type="ECO:0000313" key="12">
    <source>
        <dbReference type="EMBL" id="MDT0596518.1"/>
    </source>
</evidence>
<evidence type="ECO:0000256" key="1">
    <source>
        <dbReference type="ARBA" id="ARBA00001917"/>
    </source>
</evidence>
<keyword evidence="7 9" id="KW-0694">RNA-binding</keyword>
<dbReference type="Pfam" id="PF01207">
    <property type="entry name" value="Dus"/>
    <property type="match status" value="1"/>
</dbReference>
<feature type="binding site" evidence="9">
    <location>
        <begin position="230"/>
        <end position="231"/>
    </location>
    <ligand>
        <name>FMN</name>
        <dbReference type="ChEBI" id="CHEBI:58210"/>
    </ligand>
</feature>
<sequence>MHSKLNIDHRFSVAPMLDWTDRHCRFFLRLLSKQAVLYTEMVTTGAIIYGKGDYLSFNKEEHPVVLQLGGSDPTDMARCAKIAQEKGYDEININVGCPSDRVKNGSFGACLMSTPSIVADCLSAMQKEVDIPVTIKCRIGIDDMDDDKGLSDFILPIKDAGCEHFIVHARKAWLQGLSPKQNRDVPPLNYSRVYRLKDDNPNLFISINGGINSLEEAQCHLEYVDGVMLGREIYANPFILNDVDNHIFKTHHPKPRTRLDIIEDMTAYIHQEHAKGTRVWHIARHILGLFQGQIGGKIWRRYLSQNGTGKHNNPNLLLDAYEQVSIAQHKAENFKLKTG</sequence>
<protein>
    <recommendedName>
        <fullName evidence="9">tRNA-dihydrouridine(20/20a) synthase</fullName>
        <ecNumber evidence="9">1.3.1.91</ecNumber>
    </recommendedName>
    <alternativeName>
        <fullName evidence="9">U20-specific dihydrouridine synthase</fullName>
        <shortName evidence="9">U20-specific Dus</shortName>
    </alternativeName>
    <alternativeName>
        <fullName evidence="9">tRNA-dihydrouridine synthase A</fullName>
    </alternativeName>
</protein>
<dbReference type="Gene3D" id="3.20.20.70">
    <property type="entry name" value="Aldolase class I"/>
    <property type="match status" value="1"/>
</dbReference>
<evidence type="ECO:0000256" key="7">
    <source>
        <dbReference type="ARBA" id="ARBA00022884"/>
    </source>
</evidence>